<dbReference type="GO" id="GO:0005783">
    <property type="term" value="C:endoplasmic reticulum"/>
    <property type="evidence" value="ECO:0007669"/>
    <property type="project" value="TreeGrafter"/>
</dbReference>
<dbReference type="PANTHER" id="PTHR10984">
    <property type="entry name" value="ENDOPLASMIC RETICULUM-GOLGI INTERMEDIATE COMPARTMENT PROTEIN"/>
    <property type="match status" value="1"/>
</dbReference>
<feature type="domain" description="Endoplasmic reticulum vesicle transporter C-terminal" evidence="1">
    <location>
        <begin position="10"/>
        <end position="126"/>
    </location>
</feature>
<organism evidence="2 3">
    <name type="scientific">Halocaridina rubra</name>
    <name type="common">Hawaiian red shrimp</name>
    <dbReference type="NCBI Taxonomy" id="373956"/>
    <lineage>
        <taxon>Eukaryota</taxon>
        <taxon>Metazoa</taxon>
        <taxon>Ecdysozoa</taxon>
        <taxon>Arthropoda</taxon>
        <taxon>Crustacea</taxon>
        <taxon>Multicrustacea</taxon>
        <taxon>Malacostraca</taxon>
        <taxon>Eumalacostraca</taxon>
        <taxon>Eucarida</taxon>
        <taxon>Decapoda</taxon>
        <taxon>Pleocyemata</taxon>
        <taxon>Caridea</taxon>
        <taxon>Atyoidea</taxon>
        <taxon>Atyidae</taxon>
        <taxon>Halocaridina</taxon>
    </lineage>
</organism>
<dbReference type="Proteomes" id="UP001381693">
    <property type="component" value="Unassembled WGS sequence"/>
</dbReference>
<name>A0AAN8XVQ3_HALRR</name>
<accession>A0AAN8XVQ3</accession>
<keyword evidence="3" id="KW-1185">Reference proteome</keyword>
<dbReference type="PANTHER" id="PTHR10984:SF30">
    <property type="entry name" value="ENDOPLASMIC RETICULUM-GOLGI INTERMEDIATE COMPARTMENT PROTEIN 2"/>
    <property type="match status" value="1"/>
</dbReference>
<proteinExistence type="predicted"/>
<evidence type="ECO:0000259" key="1">
    <source>
        <dbReference type="Pfam" id="PF07970"/>
    </source>
</evidence>
<protein>
    <submittedName>
        <fullName evidence="2">Endoplasmic reticulum-Golgi intermediate compartment protein 2</fullName>
    </submittedName>
</protein>
<evidence type="ECO:0000313" key="2">
    <source>
        <dbReference type="EMBL" id="KAK7085235.1"/>
    </source>
</evidence>
<evidence type="ECO:0000313" key="3">
    <source>
        <dbReference type="Proteomes" id="UP001381693"/>
    </source>
</evidence>
<sequence>MPHRRFFPEDPKDGCRLIGSLGINKVAGNFHITAGKTLPLPRGHAHLAIFMDESDYNFTHRINKFSFGDAAPGIIQPLEGDEKIASKNQYTYQYFITVVPTVINTYSHRGSSFQYSVAEQSREIAHSKV</sequence>
<dbReference type="AlphaFoldDB" id="A0AAN8XVQ3"/>
<dbReference type="InterPro" id="IPR045888">
    <property type="entry name" value="Erv"/>
</dbReference>
<reference evidence="2 3" key="1">
    <citation type="submission" date="2023-11" db="EMBL/GenBank/DDBJ databases">
        <title>Halocaridina rubra genome assembly.</title>
        <authorList>
            <person name="Smith C."/>
        </authorList>
    </citation>
    <scope>NUCLEOTIDE SEQUENCE [LARGE SCALE GENOMIC DNA]</scope>
    <source>
        <strain evidence="2">EP-1</strain>
        <tissue evidence="2">Whole</tissue>
    </source>
</reference>
<gene>
    <name evidence="2" type="primary">ERGIC2</name>
    <name evidence="2" type="ORF">SK128_023721</name>
</gene>
<dbReference type="GO" id="GO:0006890">
    <property type="term" value="P:retrograde vesicle-mediated transport, Golgi to endoplasmic reticulum"/>
    <property type="evidence" value="ECO:0007669"/>
    <property type="project" value="TreeGrafter"/>
</dbReference>
<dbReference type="InterPro" id="IPR012936">
    <property type="entry name" value="Erv_C"/>
</dbReference>
<dbReference type="Pfam" id="PF07970">
    <property type="entry name" value="COPIIcoated_ERV"/>
    <property type="match status" value="1"/>
</dbReference>
<dbReference type="GO" id="GO:0030134">
    <property type="term" value="C:COPII-coated ER to Golgi transport vesicle"/>
    <property type="evidence" value="ECO:0007669"/>
    <property type="project" value="TreeGrafter"/>
</dbReference>
<comment type="caution">
    <text evidence="2">The sequence shown here is derived from an EMBL/GenBank/DDBJ whole genome shotgun (WGS) entry which is preliminary data.</text>
</comment>
<dbReference type="EMBL" id="JAXCGZ010001507">
    <property type="protein sequence ID" value="KAK7085235.1"/>
    <property type="molecule type" value="Genomic_DNA"/>
</dbReference>
<dbReference type="GO" id="GO:0006888">
    <property type="term" value="P:endoplasmic reticulum to Golgi vesicle-mediated transport"/>
    <property type="evidence" value="ECO:0007669"/>
    <property type="project" value="TreeGrafter"/>
</dbReference>
<dbReference type="GO" id="GO:0016020">
    <property type="term" value="C:membrane"/>
    <property type="evidence" value="ECO:0007669"/>
    <property type="project" value="TreeGrafter"/>
</dbReference>